<evidence type="ECO:0000313" key="20">
    <source>
        <dbReference type="EMBL" id="EDK37095.2"/>
    </source>
</evidence>
<evidence type="ECO:0000256" key="3">
    <source>
        <dbReference type="ARBA" id="ARBA00004275"/>
    </source>
</evidence>
<dbReference type="SUPFAM" id="SSF56645">
    <property type="entry name" value="Acyl-CoA dehydrogenase NM domain-like"/>
    <property type="match status" value="1"/>
</dbReference>
<dbReference type="GO" id="GO:0005504">
    <property type="term" value="F:fatty acid binding"/>
    <property type="evidence" value="ECO:0007669"/>
    <property type="project" value="TreeGrafter"/>
</dbReference>
<evidence type="ECO:0000256" key="7">
    <source>
        <dbReference type="ARBA" id="ARBA00022827"/>
    </source>
</evidence>
<feature type="active site" description="Proton acceptor" evidence="13">
    <location>
        <position position="475"/>
    </location>
</feature>
<dbReference type="FunFam" id="2.40.110.10:FF:000003">
    <property type="entry name" value="Acyl-coenzyme A oxidase"/>
    <property type="match status" value="1"/>
</dbReference>
<feature type="domain" description="Acyl-CoA oxidase/dehydrogenase middle" evidence="17">
    <location>
        <begin position="176"/>
        <end position="285"/>
    </location>
</feature>
<dbReference type="VEuPathDB" id="FungiDB:PGUG_01193"/>
<dbReference type="GO" id="GO:0071949">
    <property type="term" value="F:FAD binding"/>
    <property type="evidence" value="ECO:0007669"/>
    <property type="project" value="InterPro"/>
</dbReference>
<dbReference type="InterPro" id="IPR006091">
    <property type="entry name" value="Acyl-CoA_Oxase/DH_mid-dom"/>
</dbReference>
<dbReference type="GO" id="GO:0003997">
    <property type="term" value="F:acyl-CoA oxidase activity"/>
    <property type="evidence" value="ECO:0007669"/>
    <property type="project" value="UniProtKB-EC"/>
</dbReference>
<name>A5DD38_PICGU</name>
<evidence type="ECO:0000256" key="9">
    <source>
        <dbReference type="ARBA" id="ARBA00023002"/>
    </source>
</evidence>
<dbReference type="PANTHER" id="PTHR10909:SF352">
    <property type="entry name" value="ACYL-COENZYME A OXIDASE-LIKE PROTEIN"/>
    <property type="match status" value="1"/>
</dbReference>
<evidence type="ECO:0000313" key="21">
    <source>
        <dbReference type="Proteomes" id="UP000001997"/>
    </source>
</evidence>
<evidence type="ECO:0000256" key="6">
    <source>
        <dbReference type="ARBA" id="ARBA00022630"/>
    </source>
</evidence>
<dbReference type="STRING" id="294746.A5DD38"/>
<evidence type="ECO:0000256" key="14">
    <source>
        <dbReference type="PIRSR" id="PIRSR000168-2"/>
    </source>
</evidence>
<sequence length="725" mass="81227">MCILPPQFACYKAGFCHKYLNYTMEVKNTIQSGNIPTPALAIQAERAKATFDPELMNHFLEGSKEKSDEIKQMIQQMERDPILQVSSKVYDMTKAEHRLETARKIARLASYIESENFSSFENRMSLVSLMDPQLHTRIGVHLGLFLGCIRGNGTSEQMYYWVLNKEAAYVKQIYGCFAMTELAHGSNVAGLETTATYDVENEQFVINTPHIGATKWWIGGAAHSATHTTVYARLIVKGKDYGVKTFVVPLRDSNHNLNPGVVVGDIGAKMGRDGIDNGWIQFSNVRIPRYNMLQKYCKVSADGEVTEPPNNQLSYSALLGGRVVMVKDSFRWSAKVVTIAIRYAIARRQFKASKAGENDGENQIMNYPLHQRRLIPLLATAYAFSNGANVLDQLSKKTMDSLDHAVSQDDKAGIDKGIEEMKSLFVASGSLKSTCTWSTLNTIEQCRQACGGHGYSSYSGFGKTYNDWAVQCTWEGDNNILGMSIGKQLVKNISGVIKDGNKATGILDFLNNTKQYLNNEIVLKKDQLESLEQVLKAVEVALIRTANQALADLDKNGEDWDYIGARLVELSKMLAHFFMLKSFLEKFNTLEEGPMKSVLKQLAQLYSSSVILEGFSGIFLTFKVLDSDTVSYLSSEYIQKLCADLRPHVIPLTDAFNLSDMIINSSLGNYDGNVYENFFKIVKDRNPAPGSYTAPYEEEFRAHLNRPSLEDRQRNEINEDNEELV</sequence>
<evidence type="ECO:0000256" key="2">
    <source>
        <dbReference type="ARBA" id="ARBA00001974"/>
    </source>
</evidence>
<dbReference type="InterPro" id="IPR002655">
    <property type="entry name" value="Acyl-CoA_oxidase_C"/>
</dbReference>
<gene>
    <name evidence="20" type="ORF">PGUG_01193</name>
</gene>
<dbReference type="Pfam" id="PF01756">
    <property type="entry name" value="ACOX"/>
    <property type="match status" value="1"/>
</dbReference>
<dbReference type="SUPFAM" id="SSF47203">
    <property type="entry name" value="Acyl-CoA dehydrogenase C-terminal domain-like"/>
    <property type="match status" value="2"/>
</dbReference>
<comment type="cofactor">
    <cofactor evidence="2">
        <name>FAD</name>
        <dbReference type="ChEBI" id="CHEBI:57692"/>
    </cofactor>
</comment>
<evidence type="ECO:0000259" key="19">
    <source>
        <dbReference type="Pfam" id="PF22924"/>
    </source>
</evidence>
<evidence type="ECO:0000259" key="16">
    <source>
        <dbReference type="Pfam" id="PF01756"/>
    </source>
</evidence>
<proteinExistence type="inferred from homology"/>
<evidence type="ECO:0000256" key="12">
    <source>
        <dbReference type="PIRNR" id="PIRNR000168"/>
    </source>
</evidence>
<keyword evidence="9" id="KW-0560">Oxidoreductase</keyword>
<keyword evidence="7 12" id="KW-0274">FAD</keyword>
<organism evidence="20 21">
    <name type="scientific">Meyerozyma guilliermondii (strain ATCC 6260 / CBS 566 / DSM 6381 / JCM 1539 / NBRC 10279 / NRRL Y-324)</name>
    <name type="common">Yeast</name>
    <name type="synonym">Candida guilliermondii</name>
    <dbReference type="NCBI Taxonomy" id="294746"/>
    <lineage>
        <taxon>Eukaryota</taxon>
        <taxon>Fungi</taxon>
        <taxon>Dikarya</taxon>
        <taxon>Ascomycota</taxon>
        <taxon>Saccharomycotina</taxon>
        <taxon>Pichiomycetes</taxon>
        <taxon>Debaryomycetaceae</taxon>
        <taxon>Meyerozyma</taxon>
    </lineage>
</organism>
<dbReference type="FunFam" id="1.20.140.10:FF:000015">
    <property type="entry name" value="Acyl-coenzyme A oxidase"/>
    <property type="match status" value="1"/>
</dbReference>
<feature type="binding site" evidence="14">
    <location>
        <position position="180"/>
    </location>
    <ligand>
        <name>FAD</name>
        <dbReference type="ChEBI" id="CHEBI:57692"/>
    </ligand>
</feature>
<dbReference type="Proteomes" id="UP000001997">
    <property type="component" value="Unassembled WGS sequence"/>
</dbReference>
<dbReference type="InterPro" id="IPR036250">
    <property type="entry name" value="AcylCo_DH-like_C"/>
</dbReference>
<dbReference type="InParanoid" id="A5DD38"/>
<dbReference type="EMBL" id="CH408155">
    <property type="protein sequence ID" value="EDK37095.2"/>
    <property type="molecule type" value="Genomic_DNA"/>
</dbReference>
<feature type="coiled-coil region" evidence="15">
    <location>
        <begin position="514"/>
        <end position="548"/>
    </location>
</feature>
<dbReference type="GeneID" id="5129511"/>
<evidence type="ECO:0000256" key="8">
    <source>
        <dbReference type="ARBA" id="ARBA00022832"/>
    </source>
</evidence>
<dbReference type="InterPro" id="IPR046373">
    <property type="entry name" value="Acyl-CoA_Oxase/DH_mid-dom_sf"/>
</dbReference>
<evidence type="ECO:0000256" key="13">
    <source>
        <dbReference type="PIRSR" id="PIRSR000168-1"/>
    </source>
</evidence>
<keyword evidence="10" id="KW-0443">Lipid metabolism</keyword>
<evidence type="ECO:0000256" key="11">
    <source>
        <dbReference type="ARBA" id="ARBA00023140"/>
    </source>
</evidence>
<feature type="domain" description="Acyl-coenzyme A oxidase N-terminal" evidence="18">
    <location>
        <begin position="52"/>
        <end position="162"/>
    </location>
</feature>
<dbReference type="InterPro" id="IPR029320">
    <property type="entry name" value="Acyl-CoA_ox_N"/>
</dbReference>
<dbReference type="GO" id="GO:0033540">
    <property type="term" value="P:fatty acid beta-oxidation using acyl-CoA oxidase"/>
    <property type="evidence" value="ECO:0007669"/>
    <property type="project" value="UniProtKB-UniPathway"/>
</dbReference>
<dbReference type="InterPro" id="IPR012258">
    <property type="entry name" value="Acyl-CoA_oxidase"/>
</dbReference>
<dbReference type="PANTHER" id="PTHR10909">
    <property type="entry name" value="ELECTRON TRANSPORT OXIDOREDUCTASE"/>
    <property type="match status" value="1"/>
</dbReference>
<dbReference type="InterPro" id="IPR037069">
    <property type="entry name" value="AcylCoA_DH/ox_N_sf"/>
</dbReference>
<dbReference type="HOGENOM" id="CLU_014629_3_1_1"/>
<feature type="domain" description="Acyl-CoA oxidase C-terminal" evidence="16">
    <location>
        <begin position="531"/>
        <end position="704"/>
    </location>
</feature>
<keyword evidence="11" id="KW-0576">Peroxisome</keyword>
<dbReference type="FunFam" id="1.10.540.10:FF:000018">
    <property type="entry name" value="Acyl-coenzyme A oxidase"/>
    <property type="match status" value="1"/>
</dbReference>
<evidence type="ECO:0000256" key="10">
    <source>
        <dbReference type="ARBA" id="ARBA00023098"/>
    </source>
</evidence>
<evidence type="ECO:0000259" key="17">
    <source>
        <dbReference type="Pfam" id="PF02770"/>
    </source>
</evidence>
<dbReference type="AlphaFoldDB" id="A5DD38"/>
<dbReference type="GO" id="GO:0055088">
    <property type="term" value="P:lipid homeostasis"/>
    <property type="evidence" value="ECO:0007669"/>
    <property type="project" value="TreeGrafter"/>
</dbReference>
<dbReference type="RefSeq" id="XP_001487816.2">
    <property type="nucleotide sequence ID" value="XM_001487766.1"/>
</dbReference>
<dbReference type="InterPro" id="IPR009100">
    <property type="entry name" value="AcylCoA_DH/oxidase_NM_dom_sf"/>
</dbReference>
<feature type="binding site" evidence="14">
    <location>
        <position position="219"/>
    </location>
    <ligand>
        <name>FAD</name>
        <dbReference type="ChEBI" id="CHEBI:57692"/>
    </ligand>
</feature>
<dbReference type="Gene3D" id="2.40.110.10">
    <property type="entry name" value="Butyryl-CoA Dehydrogenase, subunit A, domain 2"/>
    <property type="match status" value="1"/>
</dbReference>
<keyword evidence="8" id="KW-0276">Fatty acid metabolism</keyword>
<feature type="domain" description="Acyl-CoA oxidase C-alpha1" evidence="19">
    <location>
        <begin position="315"/>
        <end position="489"/>
    </location>
</feature>
<dbReference type="eggNOG" id="KOG0136">
    <property type="taxonomic scope" value="Eukaryota"/>
</dbReference>
<evidence type="ECO:0000259" key="18">
    <source>
        <dbReference type="Pfam" id="PF14749"/>
    </source>
</evidence>
<evidence type="ECO:0000256" key="4">
    <source>
        <dbReference type="ARBA" id="ARBA00004846"/>
    </source>
</evidence>
<dbReference type="InterPro" id="IPR055060">
    <property type="entry name" value="ACOX_C_alpha1"/>
</dbReference>
<dbReference type="UniPathway" id="UPA00661"/>
<keyword evidence="6 12" id="KW-0285">Flavoprotein</keyword>
<comment type="similarity">
    <text evidence="5 12">Belongs to the acyl-CoA oxidase family.</text>
</comment>
<dbReference type="Gene3D" id="1.10.540.10">
    <property type="entry name" value="Acyl-CoA dehydrogenase/oxidase, N-terminal domain"/>
    <property type="match status" value="1"/>
</dbReference>
<comment type="pathway">
    <text evidence="4">Lipid metabolism; peroxisomal fatty acid beta-oxidation.</text>
</comment>
<dbReference type="Pfam" id="PF14749">
    <property type="entry name" value="Acyl-CoA_ox_N"/>
    <property type="match status" value="1"/>
</dbReference>
<comment type="catalytic activity">
    <reaction evidence="1">
        <text>a 2,3-saturated acyl-CoA + O2 = a (2E)-enoyl-CoA + H2O2</text>
        <dbReference type="Rhea" id="RHEA:38959"/>
        <dbReference type="ChEBI" id="CHEBI:15379"/>
        <dbReference type="ChEBI" id="CHEBI:16240"/>
        <dbReference type="ChEBI" id="CHEBI:58856"/>
        <dbReference type="ChEBI" id="CHEBI:65111"/>
        <dbReference type="EC" id="1.3.3.6"/>
    </reaction>
</comment>
<keyword evidence="15" id="KW-0175">Coiled coil</keyword>
<dbReference type="KEGG" id="pgu:PGUG_01193"/>
<dbReference type="Gene3D" id="1.20.140.10">
    <property type="entry name" value="Butyryl-CoA Dehydrogenase, subunit A, domain 3"/>
    <property type="match status" value="2"/>
</dbReference>
<comment type="subcellular location">
    <subcellularLocation>
        <location evidence="3">Peroxisome</location>
    </subcellularLocation>
</comment>
<dbReference type="OMA" id="ITWSARD"/>
<reference evidence="20 21" key="1">
    <citation type="journal article" date="2009" name="Nature">
        <title>Evolution of pathogenicity and sexual reproduction in eight Candida genomes.</title>
        <authorList>
            <person name="Butler G."/>
            <person name="Rasmussen M.D."/>
            <person name="Lin M.F."/>
            <person name="Santos M.A."/>
            <person name="Sakthikumar S."/>
            <person name="Munro C.A."/>
            <person name="Rheinbay E."/>
            <person name="Grabherr M."/>
            <person name="Forche A."/>
            <person name="Reedy J.L."/>
            <person name="Agrafioti I."/>
            <person name="Arnaud M.B."/>
            <person name="Bates S."/>
            <person name="Brown A.J."/>
            <person name="Brunke S."/>
            <person name="Costanzo M.C."/>
            <person name="Fitzpatrick D.A."/>
            <person name="de Groot P.W."/>
            <person name="Harris D."/>
            <person name="Hoyer L.L."/>
            <person name="Hube B."/>
            <person name="Klis F.M."/>
            <person name="Kodira C."/>
            <person name="Lennard N."/>
            <person name="Logue M.E."/>
            <person name="Martin R."/>
            <person name="Neiman A.M."/>
            <person name="Nikolaou E."/>
            <person name="Quail M.A."/>
            <person name="Quinn J."/>
            <person name="Santos M.C."/>
            <person name="Schmitzberger F.F."/>
            <person name="Sherlock G."/>
            <person name="Shah P."/>
            <person name="Silverstein K.A."/>
            <person name="Skrzypek M.S."/>
            <person name="Soll D."/>
            <person name="Staggs R."/>
            <person name="Stansfield I."/>
            <person name="Stumpf M.P."/>
            <person name="Sudbery P.E."/>
            <person name="Srikantha T."/>
            <person name="Zeng Q."/>
            <person name="Berman J."/>
            <person name="Berriman M."/>
            <person name="Heitman J."/>
            <person name="Gow N.A."/>
            <person name="Lorenz M.C."/>
            <person name="Birren B.W."/>
            <person name="Kellis M."/>
            <person name="Cuomo C.A."/>
        </authorList>
    </citation>
    <scope>NUCLEOTIDE SEQUENCE [LARGE SCALE GENOMIC DNA]</scope>
    <source>
        <strain evidence="21">ATCC 6260 / CBS 566 / DSM 6381 / JCM 1539 / NBRC 10279 / NRRL Y-324</strain>
    </source>
</reference>
<dbReference type="GO" id="GO:0005777">
    <property type="term" value="C:peroxisome"/>
    <property type="evidence" value="ECO:0007669"/>
    <property type="project" value="UniProtKB-SubCell"/>
</dbReference>
<accession>A5DD38</accession>
<dbReference type="PIRSF" id="PIRSF000168">
    <property type="entry name" value="Acyl-CoA_oxidase"/>
    <property type="match status" value="1"/>
</dbReference>
<dbReference type="Pfam" id="PF02770">
    <property type="entry name" value="Acyl-CoA_dh_M"/>
    <property type="match status" value="1"/>
</dbReference>
<protein>
    <recommendedName>
        <fullName evidence="12">Acyl-coenzyme A oxidase</fullName>
    </recommendedName>
</protein>
<evidence type="ECO:0000256" key="5">
    <source>
        <dbReference type="ARBA" id="ARBA00006288"/>
    </source>
</evidence>
<evidence type="ECO:0000256" key="15">
    <source>
        <dbReference type="SAM" id="Coils"/>
    </source>
</evidence>
<keyword evidence="21" id="KW-1185">Reference proteome</keyword>
<dbReference type="FunCoup" id="A5DD38">
    <property type="interactions" value="419"/>
</dbReference>
<dbReference type="OrthoDB" id="538336at2759"/>
<dbReference type="Pfam" id="PF22924">
    <property type="entry name" value="ACOX_C_alpha1"/>
    <property type="match status" value="1"/>
</dbReference>
<evidence type="ECO:0000256" key="1">
    <source>
        <dbReference type="ARBA" id="ARBA00001201"/>
    </source>
</evidence>